<comment type="caution">
    <text evidence="1">The sequence shown here is derived from an EMBL/GenBank/DDBJ whole genome shotgun (WGS) entry which is preliminary data.</text>
</comment>
<evidence type="ECO:0000313" key="2">
    <source>
        <dbReference type="Proteomes" id="UP000821865"/>
    </source>
</evidence>
<dbReference type="Proteomes" id="UP000821865">
    <property type="component" value="Chromosome 3"/>
</dbReference>
<evidence type="ECO:0000313" key="1">
    <source>
        <dbReference type="EMBL" id="KAH7960827.1"/>
    </source>
</evidence>
<protein>
    <submittedName>
        <fullName evidence="1">Uncharacterized protein</fullName>
    </submittedName>
</protein>
<name>A0ACB8D8P6_DERSI</name>
<accession>A0ACB8D8P6</accession>
<dbReference type="EMBL" id="CM023472">
    <property type="protein sequence ID" value="KAH7960827.1"/>
    <property type="molecule type" value="Genomic_DNA"/>
</dbReference>
<proteinExistence type="predicted"/>
<keyword evidence="2" id="KW-1185">Reference proteome</keyword>
<reference evidence="1" key="1">
    <citation type="submission" date="2020-05" db="EMBL/GenBank/DDBJ databases">
        <title>Large-scale comparative analyses of tick genomes elucidate their genetic diversity and vector capacities.</title>
        <authorList>
            <person name="Jia N."/>
            <person name="Wang J."/>
            <person name="Shi W."/>
            <person name="Du L."/>
            <person name="Sun Y."/>
            <person name="Zhan W."/>
            <person name="Jiang J."/>
            <person name="Wang Q."/>
            <person name="Zhang B."/>
            <person name="Ji P."/>
            <person name="Sakyi L.B."/>
            <person name="Cui X."/>
            <person name="Yuan T."/>
            <person name="Jiang B."/>
            <person name="Yang W."/>
            <person name="Lam T.T.-Y."/>
            <person name="Chang Q."/>
            <person name="Ding S."/>
            <person name="Wang X."/>
            <person name="Zhu J."/>
            <person name="Ruan X."/>
            <person name="Zhao L."/>
            <person name="Wei J."/>
            <person name="Que T."/>
            <person name="Du C."/>
            <person name="Cheng J."/>
            <person name="Dai P."/>
            <person name="Han X."/>
            <person name="Huang E."/>
            <person name="Gao Y."/>
            <person name="Liu J."/>
            <person name="Shao H."/>
            <person name="Ye R."/>
            <person name="Li L."/>
            <person name="Wei W."/>
            <person name="Wang X."/>
            <person name="Wang C."/>
            <person name="Yang T."/>
            <person name="Huo Q."/>
            <person name="Li W."/>
            <person name="Guo W."/>
            <person name="Chen H."/>
            <person name="Zhou L."/>
            <person name="Ni X."/>
            <person name="Tian J."/>
            <person name="Zhou Y."/>
            <person name="Sheng Y."/>
            <person name="Liu T."/>
            <person name="Pan Y."/>
            <person name="Xia L."/>
            <person name="Li J."/>
            <person name="Zhao F."/>
            <person name="Cao W."/>
        </authorList>
    </citation>
    <scope>NUCLEOTIDE SEQUENCE</scope>
    <source>
        <strain evidence="1">Dsil-2018</strain>
    </source>
</reference>
<gene>
    <name evidence="1" type="ORF">HPB49_023748</name>
</gene>
<organism evidence="1 2">
    <name type="scientific">Dermacentor silvarum</name>
    <name type="common">Tick</name>
    <dbReference type="NCBI Taxonomy" id="543639"/>
    <lineage>
        <taxon>Eukaryota</taxon>
        <taxon>Metazoa</taxon>
        <taxon>Ecdysozoa</taxon>
        <taxon>Arthropoda</taxon>
        <taxon>Chelicerata</taxon>
        <taxon>Arachnida</taxon>
        <taxon>Acari</taxon>
        <taxon>Parasitiformes</taxon>
        <taxon>Ixodida</taxon>
        <taxon>Ixodoidea</taxon>
        <taxon>Ixodidae</taxon>
        <taxon>Rhipicephalinae</taxon>
        <taxon>Dermacentor</taxon>
    </lineage>
</organism>
<sequence length="296" mass="34206">MITEPLGSQNWDMAGHVLPRCNRTVRKNNHRQYREPTNLIVKDFRDNDRRLLQADKDDKPAWTMEKSKTNFSEEEIAVLLELVSRHRSVVESKKSDAVSVSRKRESWKKIEDEFNCHHNVMPRTWGPLKKCWENLKDKWRRCNAQDIRERFSTGSQDAADEPDDWFLDDAGRPPAEPETNAAPLPATTDSRALVHGTSQEAAVTEPSAAATSNAPVPAGTRRPTTSSSQRQTAVSLELSARLSAIKDDREKNDHFLKMKFMRLEHKYKSLHRQAEHEQTMQLLRLKEANQKRKRKF</sequence>